<dbReference type="AlphaFoldDB" id="A0A6J2TBC3"/>
<dbReference type="PROSITE" id="PS50184">
    <property type="entry name" value="VWFC_2"/>
    <property type="match status" value="1"/>
</dbReference>
<dbReference type="Proteomes" id="UP000504634">
    <property type="component" value="Unplaced"/>
</dbReference>
<dbReference type="Gene3D" id="6.20.200.20">
    <property type="match status" value="1"/>
</dbReference>
<dbReference type="OrthoDB" id="6021743at2759"/>
<organism evidence="2 3">
    <name type="scientific">Drosophila lebanonensis</name>
    <name type="common">Fruit fly</name>
    <name type="synonym">Scaptodrosophila lebanonensis</name>
    <dbReference type="NCBI Taxonomy" id="7225"/>
    <lineage>
        <taxon>Eukaryota</taxon>
        <taxon>Metazoa</taxon>
        <taxon>Ecdysozoa</taxon>
        <taxon>Arthropoda</taxon>
        <taxon>Hexapoda</taxon>
        <taxon>Insecta</taxon>
        <taxon>Pterygota</taxon>
        <taxon>Neoptera</taxon>
        <taxon>Endopterygota</taxon>
        <taxon>Diptera</taxon>
        <taxon>Brachycera</taxon>
        <taxon>Muscomorpha</taxon>
        <taxon>Ephydroidea</taxon>
        <taxon>Drosophilidae</taxon>
        <taxon>Scaptodrosophila</taxon>
    </lineage>
</organism>
<feature type="domain" description="VWFC" evidence="1">
    <location>
        <begin position="307"/>
        <end position="368"/>
    </location>
</feature>
<accession>A0A6J2TBC3</accession>
<dbReference type="RefSeq" id="XP_030372264.1">
    <property type="nucleotide sequence ID" value="XM_030516404.1"/>
</dbReference>
<dbReference type="GeneID" id="115622450"/>
<evidence type="ECO:0000313" key="2">
    <source>
        <dbReference type="Proteomes" id="UP000504634"/>
    </source>
</evidence>
<sequence>MDRSWITSFAWSIHEKSDTQQLLLGTASGGLFTLHLSSDAQVVLQHQQFQSTLGRICYIRAFKKLVVVGDNNGLVHLYNLSNNEGGLFLLKALWLRPDRVGTQYVELTYCFKYDCYFIAICKGAHLLVWCMPNSKNDPWLEAQLYVGGTKITGLSALSSNVFALTTARQELKRVELTLSMSNKQTQLSLSMEPIEIEDCENYQLLGVFCSRHKNLLSVLQFRNEESEVTTALARHATTIRLGKLHKSSALDQLSVVLEPNKGADWLIPKGTEEVTQETRKLEDTCNAMDNEQEPVAAALAVLKPKRSHCIDDKGTTRLNNEVWTPDVCTKCNCYHGQVNCLREKCSEISCPPGVEPLTPPEACCPHCPQTPLITLSGTL</sequence>
<dbReference type="SMART" id="SM00214">
    <property type="entry name" value="VWC"/>
    <property type="match status" value="1"/>
</dbReference>
<evidence type="ECO:0000313" key="3">
    <source>
        <dbReference type="RefSeq" id="XP_030372252.1"/>
    </source>
</evidence>
<dbReference type="RefSeq" id="XP_030372252.1">
    <property type="nucleotide sequence ID" value="XM_030516392.1"/>
</dbReference>
<gene>
    <name evidence="3" type="primary">LOC115622450</name>
    <name evidence="4" type="synonym">LOC115622459</name>
</gene>
<dbReference type="InterPro" id="IPR001007">
    <property type="entry name" value="VWF_dom"/>
</dbReference>
<protein>
    <submittedName>
        <fullName evidence="3">Uncharacterized protein LOC115622450</fullName>
    </submittedName>
    <submittedName>
        <fullName evidence="4">Uncharacterized protein LOC115622459</fullName>
    </submittedName>
</protein>
<reference evidence="3 4" key="1">
    <citation type="submission" date="2025-04" db="UniProtKB">
        <authorList>
            <consortium name="RefSeq"/>
        </authorList>
    </citation>
    <scope>IDENTIFICATION</scope>
    <source>
        <strain evidence="3 4">11010-0011.00</strain>
        <tissue evidence="3 4">Whole body</tissue>
    </source>
</reference>
<dbReference type="Pfam" id="PF00093">
    <property type="entry name" value="VWC"/>
    <property type="match status" value="1"/>
</dbReference>
<dbReference type="SUPFAM" id="SSF50978">
    <property type="entry name" value="WD40 repeat-like"/>
    <property type="match status" value="1"/>
</dbReference>
<dbReference type="PROSITE" id="PS01208">
    <property type="entry name" value="VWFC_1"/>
    <property type="match status" value="1"/>
</dbReference>
<evidence type="ECO:0000313" key="4">
    <source>
        <dbReference type="RefSeq" id="XP_030372264.1"/>
    </source>
</evidence>
<name>A0A6J2TBC3_DROLE</name>
<dbReference type="InterPro" id="IPR036322">
    <property type="entry name" value="WD40_repeat_dom_sf"/>
</dbReference>
<evidence type="ECO:0000259" key="1">
    <source>
        <dbReference type="PROSITE" id="PS50184"/>
    </source>
</evidence>
<proteinExistence type="predicted"/>
<dbReference type="SUPFAM" id="SSF57603">
    <property type="entry name" value="FnI-like domain"/>
    <property type="match status" value="1"/>
</dbReference>
<keyword evidence="2" id="KW-1185">Reference proteome</keyword>